<dbReference type="GO" id="GO:1990431">
    <property type="term" value="P:priRNA 3'-end processing"/>
    <property type="evidence" value="ECO:0007669"/>
    <property type="project" value="TreeGrafter"/>
</dbReference>
<accession>A0A8C4QCD5</accession>
<keyword evidence="2" id="KW-0472">Membrane</keyword>
<dbReference type="GO" id="GO:0005634">
    <property type="term" value="C:nucleus"/>
    <property type="evidence" value="ECO:0007669"/>
    <property type="project" value="TreeGrafter"/>
</dbReference>
<keyword evidence="2" id="KW-1133">Transmembrane helix</keyword>
<dbReference type="GO" id="GO:0003723">
    <property type="term" value="F:RNA binding"/>
    <property type="evidence" value="ECO:0007669"/>
    <property type="project" value="TreeGrafter"/>
</dbReference>
<reference evidence="3" key="2">
    <citation type="submission" date="2025-09" db="UniProtKB">
        <authorList>
            <consortium name="Ensembl"/>
        </authorList>
    </citation>
    <scope>IDENTIFICATION</scope>
</reference>
<evidence type="ECO:0000256" key="1">
    <source>
        <dbReference type="ARBA" id="ARBA00008372"/>
    </source>
</evidence>
<feature type="transmembrane region" description="Helical" evidence="2">
    <location>
        <begin position="502"/>
        <end position="520"/>
    </location>
</feature>
<dbReference type="InterPro" id="IPR012337">
    <property type="entry name" value="RNaseH-like_sf"/>
</dbReference>
<dbReference type="PANTHER" id="PTHR15092:SF22">
    <property type="entry name" value="POLY(A)-SPECIFIC RIBONUCLEASE PNLDC1"/>
    <property type="match status" value="1"/>
</dbReference>
<dbReference type="InterPro" id="IPR051181">
    <property type="entry name" value="CAF1_poly(A)_ribonucleases"/>
</dbReference>
<sequence length="524" mass="59689">MCEVNSENFERIFPEMCDVINRAEFIAMDTELSGLWKSKEAPFQASVFDTLPIRYEKLRKNVSAFTMMQIGLSMFVREDPSDIRYLAYTYTVYLAAPALPTLNSVFHCEASSLYFLSAHGFDFNKWLYDGVPYLTELQASELERQLDFRWDGLISMTVWQFMRSPCFAVAEWIGGAAIGDTILVEEAVIQLGAWDSFLHFALREMFPNVWTKATPNGQVLVWKVTEEQRRELMKDGKNLRTICLEFQGFTRVARLVSASGKPVVGHNCLLDLMHFFDKFFRPLPEKYEDFKEQLNDLLPCIYDTKHIALSMKKDLRCYNGDAAASLSGLHAAIQRKFKGKLLCPKIRHAPGHSRYVNGGQIHEAGYDAFLCGSVFLFLAHQLVSNDLCCRLVHTLTVQDMLRCLSPFTNCIKIPCSYLCLSGEDPPQAKPSQVIVIGQPPPSFFQLLCKIGPHMVQPQGQHRFIVTVHSKHRIKELMAAAMPNEGLFVESYSVWRHTRLSTAVLWLSGIVCTSSLFWLITSHFK</sequence>
<dbReference type="GO" id="GO:0005783">
    <property type="term" value="C:endoplasmic reticulum"/>
    <property type="evidence" value="ECO:0007669"/>
    <property type="project" value="TreeGrafter"/>
</dbReference>
<dbReference type="Proteomes" id="UP000694388">
    <property type="component" value="Unplaced"/>
</dbReference>
<comment type="similarity">
    <text evidence="1">Belongs to the CAF1 family.</text>
</comment>
<dbReference type="GO" id="GO:1990432">
    <property type="term" value="P:siRNA 3'-end processing"/>
    <property type="evidence" value="ECO:0007669"/>
    <property type="project" value="TreeGrafter"/>
</dbReference>
<evidence type="ECO:0000313" key="3">
    <source>
        <dbReference type="Ensembl" id="ENSEBUP00000012801.1"/>
    </source>
</evidence>
<name>A0A8C4QCD5_EPTBU</name>
<dbReference type="GO" id="GO:0000289">
    <property type="term" value="P:nuclear-transcribed mRNA poly(A) tail shortening"/>
    <property type="evidence" value="ECO:0007669"/>
    <property type="project" value="TreeGrafter"/>
</dbReference>
<keyword evidence="2" id="KW-0812">Transmembrane</keyword>
<evidence type="ECO:0000313" key="4">
    <source>
        <dbReference type="Proteomes" id="UP000694388"/>
    </source>
</evidence>
<dbReference type="Gene3D" id="3.30.420.10">
    <property type="entry name" value="Ribonuclease H-like superfamily/Ribonuclease H"/>
    <property type="match status" value="2"/>
</dbReference>
<dbReference type="PANTHER" id="PTHR15092">
    <property type="entry name" value="POLY A -SPECIFIC RIBONUCLEASE/TARGET OF EGR1, MEMBER 1"/>
    <property type="match status" value="1"/>
</dbReference>
<dbReference type="AlphaFoldDB" id="A0A8C4QCD5"/>
<dbReference type="SUPFAM" id="SSF53098">
    <property type="entry name" value="Ribonuclease H-like"/>
    <property type="match status" value="1"/>
</dbReference>
<dbReference type="InterPro" id="IPR006941">
    <property type="entry name" value="RNase_CAF1"/>
</dbReference>
<keyword evidence="4" id="KW-1185">Reference proteome</keyword>
<organism evidence="3 4">
    <name type="scientific">Eptatretus burgeri</name>
    <name type="common">Inshore hagfish</name>
    <dbReference type="NCBI Taxonomy" id="7764"/>
    <lineage>
        <taxon>Eukaryota</taxon>
        <taxon>Metazoa</taxon>
        <taxon>Chordata</taxon>
        <taxon>Craniata</taxon>
        <taxon>Vertebrata</taxon>
        <taxon>Cyclostomata</taxon>
        <taxon>Myxini</taxon>
        <taxon>Myxiniformes</taxon>
        <taxon>Myxinidae</taxon>
        <taxon>Eptatretinae</taxon>
        <taxon>Eptatretus</taxon>
    </lineage>
</organism>
<protein>
    <submittedName>
        <fullName evidence="3">PARN like, ribonuclease domain containing 1</fullName>
    </submittedName>
</protein>
<evidence type="ECO:0000256" key="2">
    <source>
        <dbReference type="SAM" id="Phobius"/>
    </source>
</evidence>
<dbReference type="InterPro" id="IPR036397">
    <property type="entry name" value="RNaseH_sf"/>
</dbReference>
<reference evidence="3" key="1">
    <citation type="submission" date="2025-08" db="UniProtKB">
        <authorList>
            <consortium name="Ensembl"/>
        </authorList>
    </citation>
    <scope>IDENTIFICATION</scope>
</reference>
<proteinExistence type="inferred from homology"/>
<dbReference type="Pfam" id="PF04857">
    <property type="entry name" value="CAF1"/>
    <property type="match status" value="1"/>
</dbReference>
<dbReference type="Ensembl" id="ENSEBUT00000013377.1">
    <property type="protein sequence ID" value="ENSEBUP00000012801.1"/>
    <property type="gene ID" value="ENSEBUG00000008118.1"/>
</dbReference>
<dbReference type="OMA" id="KHFTHTE"/>
<dbReference type="GeneTree" id="ENSGT00940000153167"/>
<dbReference type="GO" id="GO:0000175">
    <property type="term" value="F:3'-5'-RNA exonuclease activity"/>
    <property type="evidence" value="ECO:0007669"/>
    <property type="project" value="TreeGrafter"/>
</dbReference>